<keyword evidence="4" id="KW-1185">Reference proteome</keyword>
<keyword evidence="2" id="KW-0808">Transferase</keyword>
<evidence type="ECO:0000313" key="3">
    <source>
        <dbReference type="EMBL" id="MCF1715406.1"/>
    </source>
</evidence>
<dbReference type="SUPFAM" id="SSF56112">
    <property type="entry name" value="Protein kinase-like (PK-like)"/>
    <property type="match status" value="1"/>
</dbReference>
<evidence type="ECO:0000256" key="2">
    <source>
        <dbReference type="PIRNR" id="PIRNR006221"/>
    </source>
</evidence>
<protein>
    <submittedName>
        <fullName evidence="3">Fructosamine kinase family protein</fullName>
    </submittedName>
</protein>
<dbReference type="PANTHER" id="PTHR12149:SF8">
    <property type="entry name" value="PROTEIN-RIBULOSAMINE 3-KINASE"/>
    <property type="match status" value="1"/>
</dbReference>
<gene>
    <name evidence="3" type="ORF">L0U88_12285</name>
</gene>
<organism evidence="3 4">
    <name type="scientific">Flavihumibacter fluminis</name>
    <dbReference type="NCBI Taxonomy" id="2909236"/>
    <lineage>
        <taxon>Bacteria</taxon>
        <taxon>Pseudomonadati</taxon>
        <taxon>Bacteroidota</taxon>
        <taxon>Chitinophagia</taxon>
        <taxon>Chitinophagales</taxon>
        <taxon>Chitinophagaceae</taxon>
        <taxon>Flavihumibacter</taxon>
    </lineage>
</organism>
<reference evidence="3 4" key="1">
    <citation type="submission" date="2022-01" db="EMBL/GenBank/DDBJ databases">
        <title>Flavihumibacter sp. nov., isolated from sediment of a river.</title>
        <authorList>
            <person name="Liu H."/>
        </authorList>
    </citation>
    <scope>NUCLEOTIDE SEQUENCE [LARGE SCALE GENOMIC DNA]</scope>
    <source>
        <strain evidence="3 4">RY-1</strain>
    </source>
</reference>
<keyword evidence="2 3" id="KW-0418">Kinase</keyword>
<sequence>MLPDQPVIPMLSSLLQQLGLHPTRVSPVHGGDINQVFKVFKGDQAFFIKINEAAAFPGIMEKEARGLEALRIESLFKIPAVEAVGEWQGLQWLLLEWLTPAPRQTDFWKRFGEALAHQHLLKQSAFGWTEDNYIGRLPQSNRTHANWTDFYIQERIRPLVQVLVDTKQFSTEMLNRLEKLHAVIENEFPTEAPALLHGDLWSGNFSCTGDGYPTIFDPAVYAGHREMDIGMTQLFGGFDSSFMDAYQFYYPLENNWRKRLPLTQLYPILVHAALIGGHYVNEARSIIAAY</sequence>
<evidence type="ECO:0000313" key="4">
    <source>
        <dbReference type="Proteomes" id="UP001200145"/>
    </source>
</evidence>
<dbReference type="EMBL" id="JAKEVY010000003">
    <property type="protein sequence ID" value="MCF1715406.1"/>
    <property type="molecule type" value="Genomic_DNA"/>
</dbReference>
<comment type="similarity">
    <text evidence="1 2">Belongs to the fructosamine kinase family.</text>
</comment>
<evidence type="ECO:0000256" key="1">
    <source>
        <dbReference type="ARBA" id="ARBA00009460"/>
    </source>
</evidence>
<dbReference type="InterPro" id="IPR016477">
    <property type="entry name" value="Fructo-/Ketosamine-3-kinase"/>
</dbReference>
<dbReference type="RefSeq" id="WP_234866359.1">
    <property type="nucleotide sequence ID" value="NZ_JAKEVY010000003.1"/>
</dbReference>
<dbReference type="PIRSF" id="PIRSF006221">
    <property type="entry name" value="Ketosamine-3-kinase"/>
    <property type="match status" value="1"/>
</dbReference>
<dbReference type="Proteomes" id="UP001200145">
    <property type="component" value="Unassembled WGS sequence"/>
</dbReference>
<dbReference type="Pfam" id="PF03881">
    <property type="entry name" value="Fructosamin_kin"/>
    <property type="match status" value="1"/>
</dbReference>
<dbReference type="Gene3D" id="3.30.200.20">
    <property type="entry name" value="Phosphorylase Kinase, domain 1"/>
    <property type="match status" value="1"/>
</dbReference>
<dbReference type="Gene3D" id="3.90.1200.10">
    <property type="match status" value="1"/>
</dbReference>
<accession>A0ABS9BL92</accession>
<dbReference type="PANTHER" id="PTHR12149">
    <property type="entry name" value="FRUCTOSAMINE 3 KINASE-RELATED PROTEIN"/>
    <property type="match status" value="1"/>
</dbReference>
<dbReference type="GO" id="GO:0016301">
    <property type="term" value="F:kinase activity"/>
    <property type="evidence" value="ECO:0007669"/>
    <property type="project" value="UniProtKB-KW"/>
</dbReference>
<comment type="caution">
    <text evidence="3">The sequence shown here is derived from an EMBL/GenBank/DDBJ whole genome shotgun (WGS) entry which is preliminary data.</text>
</comment>
<dbReference type="InterPro" id="IPR011009">
    <property type="entry name" value="Kinase-like_dom_sf"/>
</dbReference>
<proteinExistence type="inferred from homology"/>
<name>A0ABS9BL92_9BACT</name>